<evidence type="ECO:0000313" key="3">
    <source>
        <dbReference type="Proteomes" id="UP001221898"/>
    </source>
</evidence>
<gene>
    <name evidence="2" type="ORF">AAFF_G00247560</name>
</gene>
<dbReference type="InterPro" id="IPR006461">
    <property type="entry name" value="PLAC_motif_containing"/>
</dbReference>
<protein>
    <submittedName>
        <fullName evidence="2">Uncharacterized protein</fullName>
    </submittedName>
</protein>
<dbReference type="Proteomes" id="UP001221898">
    <property type="component" value="Unassembled WGS sequence"/>
</dbReference>
<proteinExistence type="inferred from homology"/>
<name>A0AAD7SUJ1_9TELE</name>
<comment type="caution">
    <text evidence="2">The sequence shown here is derived from an EMBL/GenBank/DDBJ whole genome shotgun (WGS) entry which is preliminary data.</text>
</comment>
<dbReference type="EMBL" id="JAINUG010000033">
    <property type="protein sequence ID" value="KAJ8408938.1"/>
    <property type="molecule type" value="Genomic_DNA"/>
</dbReference>
<keyword evidence="3" id="KW-1185">Reference proteome</keyword>
<organism evidence="2 3">
    <name type="scientific">Aldrovandia affinis</name>
    <dbReference type="NCBI Taxonomy" id="143900"/>
    <lineage>
        <taxon>Eukaryota</taxon>
        <taxon>Metazoa</taxon>
        <taxon>Chordata</taxon>
        <taxon>Craniata</taxon>
        <taxon>Vertebrata</taxon>
        <taxon>Euteleostomi</taxon>
        <taxon>Actinopterygii</taxon>
        <taxon>Neopterygii</taxon>
        <taxon>Teleostei</taxon>
        <taxon>Notacanthiformes</taxon>
        <taxon>Halosauridae</taxon>
        <taxon>Aldrovandia</taxon>
    </lineage>
</organism>
<dbReference type="PANTHER" id="PTHR15907">
    <property type="entry name" value="DUF614 FAMILY PROTEIN-RELATED"/>
    <property type="match status" value="1"/>
</dbReference>
<reference evidence="2" key="1">
    <citation type="journal article" date="2023" name="Science">
        <title>Genome structures resolve the early diversification of teleost fishes.</title>
        <authorList>
            <person name="Parey E."/>
            <person name="Louis A."/>
            <person name="Montfort J."/>
            <person name="Bouchez O."/>
            <person name="Roques C."/>
            <person name="Iampietro C."/>
            <person name="Lluch J."/>
            <person name="Castinel A."/>
            <person name="Donnadieu C."/>
            <person name="Desvignes T."/>
            <person name="Floi Bucao C."/>
            <person name="Jouanno E."/>
            <person name="Wen M."/>
            <person name="Mejri S."/>
            <person name="Dirks R."/>
            <person name="Jansen H."/>
            <person name="Henkel C."/>
            <person name="Chen W.J."/>
            <person name="Zahm M."/>
            <person name="Cabau C."/>
            <person name="Klopp C."/>
            <person name="Thompson A.W."/>
            <person name="Robinson-Rechavi M."/>
            <person name="Braasch I."/>
            <person name="Lecointre G."/>
            <person name="Bobe J."/>
            <person name="Postlethwait J.H."/>
            <person name="Berthelot C."/>
            <person name="Roest Crollius H."/>
            <person name="Guiguen Y."/>
        </authorList>
    </citation>
    <scope>NUCLEOTIDE SEQUENCE</scope>
    <source>
        <strain evidence="2">NC1722</strain>
    </source>
</reference>
<dbReference type="AlphaFoldDB" id="A0AAD7SUJ1"/>
<dbReference type="Pfam" id="PF04749">
    <property type="entry name" value="PLAC8"/>
    <property type="match status" value="1"/>
</dbReference>
<evidence type="ECO:0000256" key="1">
    <source>
        <dbReference type="ARBA" id="ARBA00009024"/>
    </source>
</evidence>
<comment type="similarity">
    <text evidence="1">Belongs to the cornifelin family.</text>
</comment>
<dbReference type="NCBIfam" id="TIGR01571">
    <property type="entry name" value="A_thal_Cys_rich"/>
    <property type="match status" value="1"/>
</dbReference>
<evidence type="ECO:0000313" key="2">
    <source>
        <dbReference type="EMBL" id="KAJ8408938.1"/>
    </source>
</evidence>
<sequence>MEGYIKNQTGLTAQFGNEQLVYRSEITMATQVVIQQPTTTVVIQSKQWSTDLFDCLKDMDICCSFFWCFWCMSCSTAEKFGENLCLPLLDMFNLAGFSYIGIPVFVPPIALSMRTAVRHRYGIPGTICKDCPKATFCTICSWCQIAREIKIRSKPLTVINIQPAPLNLQYPVINTLPGGMNAQPAFMGAPPIFIAAPPGPGYVVTR</sequence>
<accession>A0AAD7SUJ1</accession>